<evidence type="ECO:0000313" key="2">
    <source>
        <dbReference type="EMBL" id="MDR7150306.1"/>
    </source>
</evidence>
<keyword evidence="3" id="KW-1185">Reference proteome</keyword>
<evidence type="ECO:0000313" key="3">
    <source>
        <dbReference type="Proteomes" id="UP001265700"/>
    </source>
</evidence>
<dbReference type="RefSeq" id="WP_310315677.1">
    <property type="nucleotide sequence ID" value="NZ_JAVDWU010000004.1"/>
</dbReference>
<reference evidence="2 3" key="1">
    <citation type="submission" date="2023-07" db="EMBL/GenBank/DDBJ databases">
        <title>Sorghum-associated microbial communities from plants grown in Nebraska, USA.</title>
        <authorList>
            <person name="Schachtman D."/>
        </authorList>
    </citation>
    <scope>NUCLEOTIDE SEQUENCE [LARGE SCALE GENOMIC DNA]</scope>
    <source>
        <strain evidence="2 3">4249</strain>
    </source>
</reference>
<comment type="caution">
    <text evidence="2">The sequence shown here is derived from an EMBL/GenBank/DDBJ whole genome shotgun (WGS) entry which is preliminary data.</text>
</comment>
<organism evidence="2 3">
    <name type="scientific">Hydrogenophaga palleronii</name>
    <dbReference type="NCBI Taxonomy" id="65655"/>
    <lineage>
        <taxon>Bacteria</taxon>
        <taxon>Pseudomonadati</taxon>
        <taxon>Pseudomonadota</taxon>
        <taxon>Betaproteobacteria</taxon>
        <taxon>Burkholderiales</taxon>
        <taxon>Comamonadaceae</taxon>
        <taxon>Hydrogenophaga</taxon>
    </lineage>
</organism>
<gene>
    <name evidence="2" type="ORF">J2W49_002264</name>
</gene>
<dbReference type="Proteomes" id="UP001265700">
    <property type="component" value="Unassembled WGS sequence"/>
</dbReference>
<keyword evidence="1" id="KW-1133">Transmembrane helix</keyword>
<feature type="transmembrane region" description="Helical" evidence="1">
    <location>
        <begin position="15"/>
        <end position="34"/>
    </location>
</feature>
<keyword evidence="1" id="KW-0812">Transmembrane</keyword>
<protein>
    <submittedName>
        <fullName evidence="2">Uncharacterized protein</fullName>
    </submittedName>
</protein>
<sequence>MNPSSKPRKRWYRRGPWEAGTMALIAIGLVMLMQPFSLSVYSYAFSVLLVGVIGYTVAGKLPPS</sequence>
<keyword evidence="1" id="KW-0472">Membrane</keyword>
<evidence type="ECO:0000256" key="1">
    <source>
        <dbReference type="SAM" id="Phobius"/>
    </source>
</evidence>
<name>A0ABU1WLY6_9BURK</name>
<proteinExistence type="predicted"/>
<accession>A0ABU1WLY6</accession>
<dbReference type="EMBL" id="JAVDWU010000004">
    <property type="protein sequence ID" value="MDR7150306.1"/>
    <property type="molecule type" value="Genomic_DNA"/>
</dbReference>
<feature type="transmembrane region" description="Helical" evidence="1">
    <location>
        <begin position="40"/>
        <end position="58"/>
    </location>
</feature>